<evidence type="ECO:0000313" key="1">
    <source>
        <dbReference type="EMBL" id="CUK24918.1"/>
    </source>
</evidence>
<proteinExistence type="predicted"/>
<dbReference type="EMBL" id="CYUE01000006">
    <property type="protein sequence ID" value="CUK24918.1"/>
    <property type="molecule type" value="Genomic_DNA"/>
</dbReference>
<name>A0A0P1IUU4_9RHOB</name>
<gene>
    <name evidence="1" type="ORF">TA5114_00707</name>
</gene>
<dbReference type="AlphaFoldDB" id="A0A0P1IUU4"/>
<protein>
    <submittedName>
        <fullName evidence="1">Uncharacterized protein</fullName>
    </submittedName>
</protein>
<reference evidence="2" key="1">
    <citation type="submission" date="2015-09" db="EMBL/GenBank/DDBJ databases">
        <authorList>
            <person name="Rodrigo-Torres Lidia"/>
            <person name="Arahal R.David."/>
        </authorList>
    </citation>
    <scope>NUCLEOTIDE SEQUENCE [LARGE SCALE GENOMIC DNA]</scope>
    <source>
        <strain evidence="2">CECT 5114</strain>
    </source>
</reference>
<keyword evidence="2" id="KW-1185">Reference proteome</keyword>
<dbReference type="Proteomes" id="UP000051184">
    <property type="component" value="Unassembled WGS sequence"/>
</dbReference>
<accession>A0A0P1IUU4</accession>
<evidence type="ECO:0000313" key="2">
    <source>
        <dbReference type="Proteomes" id="UP000051184"/>
    </source>
</evidence>
<sequence length="38" mass="4488">MKCIVLAGYLAGKIRKLLFRRAWFGGATRRRHPYLPDR</sequence>
<organism evidence="1 2">
    <name type="scientific">Cognatishimia activa</name>
    <dbReference type="NCBI Taxonomy" id="1715691"/>
    <lineage>
        <taxon>Bacteria</taxon>
        <taxon>Pseudomonadati</taxon>
        <taxon>Pseudomonadota</taxon>
        <taxon>Alphaproteobacteria</taxon>
        <taxon>Rhodobacterales</taxon>
        <taxon>Paracoccaceae</taxon>
        <taxon>Cognatishimia</taxon>
    </lineage>
</organism>